<gene>
    <name evidence="3" type="ORF">ABIC55_000627</name>
</gene>
<dbReference type="SUPFAM" id="SSF53850">
    <property type="entry name" value="Periplasmic binding protein-like II"/>
    <property type="match status" value="1"/>
</dbReference>
<protein>
    <submittedName>
        <fullName evidence="3">ABC-type amino acid transport substrate-binding protein</fullName>
    </submittedName>
</protein>
<dbReference type="PANTHER" id="PTHR35936">
    <property type="entry name" value="MEMBRANE-BOUND LYTIC MUREIN TRANSGLYCOSYLASE F"/>
    <property type="match status" value="1"/>
</dbReference>
<dbReference type="InterPro" id="IPR001638">
    <property type="entry name" value="Solute-binding_3/MltF_N"/>
</dbReference>
<name>A0ABV2K388_SPOPS</name>
<organism evidence="3 4">
    <name type="scientific">Sporosarcina psychrophila</name>
    <name type="common">Bacillus psychrophilus</name>
    <dbReference type="NCBI Taxonomy" id="1476"/>
    <lineage>
        <taxon>Bacteria</taxon>
        <taxon>Bacillati</taxon>
        <taxon>Bacillota</taxon>
        <taxon>Bacilli</taxon>
        <taxon>Bacillales</taxon>
        <taxon>Caryophanaceae</taxon>
        <taxon>Sporosarcina</taxon>
    </lineage>
</organism>
<dbReference type="RefSeq" id="WP_354312123.1">
    <property type="nucleotide sequence ID" value="NZ_JBEPME010000001.1"/>
</dbReference>
<keyword evidence="4" id="KW-1185">Reference proteome</keyword>
<reference evidence="3 4" key="1">
    <citation type="submission" date="2024-06" db="EMBL/GenBank/DDBJ databases">
        <title>Sorghum-associated microbial communities from plants grown in Nebraska, USA.</title>
        <authorList>
            <person name="Schachtman D."/>
        </authorList>
    </citation>
    <scope>NUCLEOTIDE SEQUENCE [LARGE SCALE GENOMIC DNA]</scope>
    <source>
        <strain evidence="3 4">1288</strain>
    </source>
</reference>
<dbReference type="PROSITE" id="PS51257">
    <property type="entry name" value="PROKAR_LIPOPROTEIN"/>
    <property type="match status" value="1"/>
</dbReference>
<dbReference type="Gene3D" id="3.40.190.10">
    <property type="entry name" value="Periplasmic binding protein-like II"/>
    <property type="match status" value="2"/>
</dbReference>
<dbReference type="Pfam" id="PF00497">
    <property type="entry name" value="SBP_bac_3"/>
    <property type="match status" value="1"/>
</dbReference>
<dbReference type="PANTHER" id="PTHR35936:SF34">
    <property type="entry name" value="ABC TRANSPORTER EXTRACELLULAR-BINDING PROTEIN YCKB-RELATED"/>
    <property type="match status" value="1"/>
</dbReference>
<dbReference type="Proteomes" id="UP001549104">
    <property type="component" value="Unassembled WGS sequence"/>
</dbReference>
<dbReference type="EMBL" id="JBEPME010000001">
    <property type="protein sequence ID" value="MET3655543.1"/>
    <property type="molecule type" value="Genomic_DNA"/>
</dbReference>
<proteinExistence type="predicted"/>
<feature type="domain" description="Solute-binding protein family 3/N-terminal" evidence="2">
    <location>
        <begin position="38"/>
        <end position="259"/>
    </location>
</feature>
<evidence type="ECO:0000313" key="4">
    <source>
        <dbReference type="Proteomes" id="UP001549104"/>
    </source>
</evidence>
<dbReference type="SMART" id="SM00062">
    <property type="entry name" value="PBPb"/>
    <property type="match status" value="1"/>
</dbReference>
<comment type="caution">
    <text evidence="3">The sequence shown here is derived from an EMBL/GenBank/DDBJ whole genome shotgun (WGS) entry which is preliminary data.</text>
</comment>
<evidence type="ECO:0000256" key="1">
    <source>
        <dbReference type="ARBA" id="ARBA00022729"/>
    </source>
</evidence>
<evidence type="ECO:0000313" key="3">
    <source>
        <dbReference type="EMBL" id="MET3655543.1"/>
    </source>
</evidence>
<sequence length="262" mass="28240">MKKHKGLAILFFVISLLVLSACGKSELSGLESIKEKGKIVIATSGDNPPTIFPNENNELVGIDADWAAIIAKDLGVEIEWKRVDFKGIIPGITSGNFDIGMSGILVTEERKKAIDFSEPYAIDEAVVIFPEEVTTIKSPNDIKDKIVGVVTGSSNGEAPVKEIGGYKELKQYPGVAQALADLQNERVDVVVTGKVAAGHWLKSEGKGYKMSEEGIAGTGMAAVISKDNKDLTEAINKAIIKAKEEGKYEEIAKKWLDTTFSE</sequence>
<accession>A0ABV2K388</accession>
<dbReference type="CDD" id="cd13530">
    <property type="entry name" value="PBP2_peptides_like"/>
    <property type="match status" value="1"/>
</dbReference>
<evidence type="ECO:0000259" key="2">
    <source>
        <dbReference type="SMART" id="SM00062"/>
    </source>
</evidence>
<keyword evidence="1" id="KW-0732">Signal</keyword>